<proteinExistence type="predicted"/>
<comment type="caution">
    <text evidence="2">The sequence shown here is derived from an EMBL/GenBank/DDBJ whole genome shotgun (WGS) entry which is preliminary data.</text>
</comment>
<accession>A0A371EPD1</accession>
<evidence type="ECO:0000256" key="1">
    <source>
        <dbReference type="SAM" id="MobiDB-lite"/>
    </source>
</evidence>
<keyword evidence="3" id="KW-1185">Reference proteome</keyword>
<reference evidence="2" key="1">
    <citation type="submission" date="2018-05" db="EMBL/GenBank/DDBJ databases">
        <title>Draft genome of Mucuna pruriens seed.</title>
        <authorList>
            <person name="Nnadi N.E."/>
            <person name="Vos R."/>
            <person name="Hasami M.H."/>
            <person name="Devisetty U.K."/>
            <person name="Aguiy J.C."/>
        </authorList>
    </citation>
    <scope>NUCLEOTIDE SEQUENCE [LARGE SCALE GENOMIC DNA]</scope>
    <source>
        <strain evidence="2">JCA_2017</strain>
    </source>
</reference>
<evidence type="ECO:0000313" key="2">
    <source>
        <dbReference type="EMBL" id="RDX67908.1"/>
    </source>
</evidence>
<evidence type="ECO:0000313" key="3">
    <source>
        <dbReference type="Proteomes" id="UP000257109"/>
    </source>
</evidence>
<dbReference type="EMBL" id="QJKJ01012776">
    <property type="protein sequence ID" value="RDX67908.1"/>
    <property type="molecule type" value="Genomic_DNA"/>
</dbReference>
<gene>
    <name evidence="2" type="ORF">CR513_53159</name>
</gene>
<name>A0A371EPD1_MUCPR</name>
<dbReference type="AlphaFoldDB" id="A0A371EPD1"/>
<feature type="compositionally biased region" description="Polar residues" evidence="1">
    <location>
        <begin position="78"/>
        <end position="90"/>
    </location>
</feature>
<feature type="region of interest" description="Disordered" evidence="1">
    <location>
        <begin position="61"/>
        <end position="90"/>
    </location>
</feature>
<feature type="non-terminal residue" evidence="2">
    <location>
        <position position="1"/>
    </location>
</feature>
<organism evidence="2 3">
    <name type="scientific">Mucuna pruriens</name>
    <name type="common">Velvet bean</name>
    <name type="synonym">Dolichos pruriens</name>
    <dbReference type="NCBI Taxonomy" id="157652"/>
    <lineage>
        <taxon>Eukaryota</taxon>
        <taxon>Viridiplantae</taxon>
        <taxon>Streptophyta</taxon>
        <taxon>Embryophyta</taxon>
        <taxon>Tracheophyta</taxon>
        <taxon>Spermatophyta</taxon>
        <taxon>Magnoliopsida</taxon>
        <taxon>eudicotyledons</taxon>
        <taxon>Gunneridae</taxon>
        <taxon>Pentapetalae</taxon>
        <taxon>rosids</taxon>
        <taxon>fabids</taxon>
        <taxon>Fabales</taxon>
        <taxon>Fabaceae</taxon>
        <taxon>Papilionoideae</taxon>
        <taxon>50 kb inversion clade</taxon>
        <taxon>NPAAA clade</taxon>
        <taxon>indigoferoid/millettioid clade</taxon>
        <taxon>Phaseoleae</taxon>
        <taxon>Mucuna</taxon>
    </lineage>
</organism>
<sequence length="90" mass="10068">MLKSVVLFLDLPSNTGGSFQPAEGIASQFSCFFEEIEYILSLGDKDTLFGICNLNPKEAKQRISQPTKVESRPRRSRLGQTDSLSDWLTL</sequence>
<dbReference type="Proteomes" id="UP000257109">
    <property type="component" value="Unassembled WGS sequence"/>
</dbReference>
<protein>
    <submittedName>
        <fullName evidence="2">Uncharacterized protein</fullName>
    </submittedName>
</protein>